<evidence type="ECO:0000313" key="3">
    <source>
        <dbReference type="EMBL" id="JAG19114.1"/>
    </source>
</evidence>
<sequence length="719" mass="77519">SSEIRSFKSFLSSPTEGKHSKGSAPGLPPTPLTLARSVSPPPALPMTPPPSAPSPSASAPSPSISSTSSSTISSSKRPPSPSSPSSSLGSNSIPPLPTTPPPQPTGLPPTPILNGTTAAPPALVPLQINIQQLHPPLTPSDDIPVLQEVCARKRPAPKPPVSDIPPEPLPRRRNSSEANSSGTGTEKKKTRVRATLRKFLRFGSREEEPVKLEDEPPAIPRPRPQIIHPLDLNKSAVQVLPPHSMEKSSPDSSSSGAPIYHSSSRPSKPPPPPRSESLNLMERLRPRDSPSSNTGDNVYANLGEGRCGITPVKPQRTGSMRDAQAQKPAAQTDSSKAHVYHNDETLSKSSSSNESKVFSYHNDTDHVYECVGVSSAPEKPAKSKTLPQPPSSSGSPTSSSEEEIYYPYVTFQNGECQTVMKKRGVVTKSLEENYGAVVIANLEALAHLLKQLSERKPELPSAVQAATNLSWSSFEVAEGVTPSFINSFSFVDATLDGLEVTLAVSGGSQVLPDGLESWGKFRDLVAEPFVSSSDNQQKEIALLKRCSVEKFATFAKSIKKTVDSVREGVHLLLQIVKFMASDEPNLISVDSSSFVVFTYGSSRRRHKAFYLPPEGDENTKCHDAALFLSQELLGELALGKVLSRCRLQEMPNVLEAWLWGPATSLPLQAIKRWLDLERANLLQSLVRATPSEDLDLHHLSFLVHTSAARIAEANEIIHS</sequence>
<feature type="region of interest" description="Disordered" evidence="1">
    <location>
        <begin position="375"/>
        <end position="400"/>
    </location>
</feature>
<feature type="compositionally biased region" description="Polar residues" evidence="1">
    <location>
        <begin position="1"/>
        <end position="15"/>
    </location>
</feature>
<feature type="compositionally biased region" description="Basic and acidic residues" evidence="1">
    <location>
        <begin position="203"/>
        <end position="214"/>
    </location>
</feature>
<evidence type="ECO:0000256" key="1">
    <source>
        <dbReference type="SAM" id="MobiDB-lite"/>
    </source>
</evidence>
<feature type="compositionally biased region" description="Low complexity" evidence="1">
    <location>
        <begin position="54"/>
        <end position="93"/>
    </location>
</feature>
<dbReference type="AlphaFoldDB" id="A0A0A9XGP4"/>
<dbReference type="PANTHER" id="PTHR37970">
    <property type="entry name" value="PROTEIN CBG08587"/>
    <property type="match status" value="1"/>
</dbReference>
<name>A0A0A9XGP4_LYGHE</name>
<feature type="compositionally biased region" description="Pro residues" evidence="1">
    <location>
        <begin position="94"/>
        <end position="111"/>
    </location>
</feature>
<dbReference type="EMBL" id="GBHO01024495">
    <property type="protein sequence ID" value="JAG19109.1"/>
    <property type="molecule type" value="Transcribed_RNA"/>
</dbReference>
<organism evidence="2">
    <name type="scientific">Lygus hesperus</name>
    <name type="common">Western plant bug</name>
    <dbReference type="NCBI Taxonomy" id="30085"/>
    <lineage>
        <taxon>Eukaryota</taxon>
        <taxon>Metazoa</taxon>
        <taxon>Ecdysozoa</taxon>
        <taxon>Arthropoda</taxon>
        <taxon>Hexapoda</taxon>
        <taxon>Insecta</taxon>
        <taxon>Pterygota</taxon>
        <taxon>Neoptera</taxon>
        <taxon>Paraneoptera</taxon>
        <taxon>Hemiptera</taxon>
        <taxon>Heteroptera</taxon>
        <taxon>Panheteroptera</taxon>
        <taxon>Cimicomorpha</taxon>
        <taxon>Miridae</taxon>
        <taxon>Mirini</taxon>
        <taxon>Lygus</taxon>
    </lineage>
</organism>
<feature type="region of interest" description="Disordered" evidence="1">
    <location>
        <begin position="1"/>
        <end position="119"/>
    </location>
</feature>
<reference evidence="2" key="1">
    <citation type="journal article" date="2014" name="PLoS ONE">
        <title>Transcriptome-Based Identification of ABC Transporters in the Western Tarnished Plant Bug Lygus hesperus.</title>
        <authorList>
            <person name="Hull J.J."/>
            <person name="Chaney K."/>
            <person name="Geib S.M."/>
            <person name="Fabrick J.A."/>
            <person name="Brent C.S."/>
            <person name="Walsh D."/>
            <person name="Lavine L.C."/>
        </authorList>
    </citation>
    <scope>NUCLEOTIDE SEQUENCE</scope>
</reference>
<feature type="non-terminal residue" evidence="2">
    <location>
        <position position="1"/>
    </location>
</feature>
<evidence type="ECO:0000313" key="2">
    <source>
        <dbReference type="EMBL" id="JAG19109.1"/>
    </source>
</evidence>
<reference evidence="2" key="2">
    <citation type="submission" date="2014-07" db="EMBL/GenBank/DDBJ databases">
        <authorList>
            <person name="Hull J."/>
        </authorList>
    </citation>
    <scope>NUCLEOTIDE SEQUENCE</scope>
</reference>
<feature type="region of interest" description="Disordered" evidence="1">
    <location>
        <begin position="150"/>
        <end position="357"/>
    </location>
</feature>
<dbReference type="PANTHER" id="PTHR37970:SF1">
    <property type="entry name" value="SERINE-RICH ADHESIN FOR PLATELETS"/>
    <property type="match status" value="1"/>
</dbReference>
<proteinExistence type="predicted"/>
<feature type="compositionally biased region" description="Basic residues" evidence="1">
    <location>
        <begin position="188"/>
        <end position="200"/>
    </location>
</feature>
<dbReference type="EMBL" id="GBHO01024490">
    <property type="protein sequence ID" value="JAG19114.1"/>
    <property type="molecule type" value="Transcribed_RNA"/>
</dbReference>
<feature type="compositionally biased region" description="Low complexity" evidence="1">
    <location>
        <begin position="347"/>
        <end position="357"/>
    </location>
</feature>
<accession>A0A0A9XGP4</accession>
<feature type="compositionally biased region" description="Pro residues" evidence="1">
    <location>
        <begin position="157"/>
        <end position="168"/>
    </location>
</feature>
<feature type="compositionally biased region" description="Pro residues" evidence="1">
    <location>
        <begin position="39"/>
        <end position="53"/>
    </location>
</feature>
<protein>
    <submittedName>
        <fullName evidence="2">Uncharacterized protein</fullName>
    </submittedName>
</protein>
<gene>
    <name evidence="3" type="ORF">CM83_97141</name>
    <name evidence="2" type="ORF">CM83_97148</name>
</gene>